<dbReference type="SUPFAM" id="SSF110997">
    <property type="entry name" value="Sporulation related repeat"/>
    <property type="match status" value="1"/>
</dbReference>
<evidence type="ECO:0000256" key="1">
    <source>
        <dbReference type="ARBA" id="ARBA00022729"/>
    </source>
</evidence>
<dbReference type="NCBIfam" id="TIGR00413">
    <property type="entry name" value="rlpA"/>
    <property type="match status" value="1"/>
</dbReference>
<keyword evidence="2 4" id="KW-0456">Lyase</keyword>
<dbReference type="InterPro" id="IPR012997">
    <property type="entry name" value="RplA"/>
</dbReference>
<dbReference type="Pfam" id="PF03330">
    <property type="entry name" value="DPBB_1"/>
    <property type="match status" value="1"/>
</dbReference>
<dbReference type="PANTHER" id="PTHR34183">
    <property type="entry name" value="ENDOLYTIC PEPTIDOGLYCAN TRANSGLYCOSYLASE RLPA"/>
    <property type="match status" value="1"/>
</dbReference>
<dbReference type="InterPro" id="IPR009009">
    <property type="entry name" value="RlpA-like_DPBB"/>
</dbReference>
<dbReference type="GO" id="GO:0000270">
    <property type="term" value="P:peptidoglycan metabolic process"/>
    <property type="evidence" value="ECO:0007669"/>
    <property type="project" value="UniProtKB-UniRule"/>
</dbReference>
<organism evidence="8 9">
    <name type="scientific">Hwanghaeella grinnelliae</name>
    <dbReference type="NCBI Taxonomy" id="2500179"/>
    <lineage>
        <taxon>Bacteria</taxon>
        <taxon>Pseudomonadati</taxon>
        <taxon>Pseudomonadota</taxon>
        <taxon>Alphaproteobacteria</taxon>
        <taxon>Rhodospirillales</taxon>
        <taxon>Rhodospirillaceae</taxon>
        <taxon>Hwanghaeella</taxon>
    </lineage>
</organism>
<dbReference type="InterPro" id="IPR007730">
    <property type="entry name" value="SPOR-like_dom"/>
</dbReference>
<dbReference type="GO" id="GO:0008932">
    <property type="term" value="F:lytic endotransglycosylase activity"/>
    <property type="evidence" value="ECO:0007669"/>
    <property type="project" value="UniProtKB-UniRule"/>
</dbReference>
<evidence type="ECO:0000313" key="8">
    <source>
        <dbReference type="EMBL" id="RVU39387.1"/>
    </source>
</evidence>
<sequence>MSRIKKLDAVGLGMRERAGKAVKNETTWRRVINSPRIVRISAIVAVCALATACAEVQFLSHAAKEVANESPSDPSSAGAAAGNGDRYKVGKPYRINGNWYYPHVDYKYVEEGIASWYGPNFHGKTTANGAIFDMNKVSAAHRTLPLPSIVRVTNLENGRSLKVKVNDRGPYSKNRIIDVSRRTAQLLGFEKKGTALVRVEVVEQDSRQLAAFMQGGEQLAGTGEASGTAPPLPTAAPTVSVSGTELPPPPGSTAAPPPSDAFKVTPASTDTLASARPDVVPDSDSAITQQVVVGSPTVFVQAGAFSQYVNAQRAQILLSSVGDVHVEQVLTSTVPLFRIRVGPAKTVEAADSLLKQVIGAGYPDAKIVTAN</sequence>
<protein>
    <recommendedName>
        <fullName evidence="4">Endolytic peptidoglycan transglycosylase RlpA</fullName>
        <ecNumber evidence="4">4.2.2.-</ecNumber>
    </recommendedName>
</protein>
<evidence type="ECO:0000256" key="2">
    <source>
        <dbReference type="ARBA" id="ARBA00023239"/>
    </source>
</evidence>
<dbReference type="InterPro" id="IPR034718">
    <property type="entry name" value="RlpA"/>
</dbReference>
<dbReference type="GO" id="GO:0042834">
    <property type="term" value="F:peptidoglycan binding"/>
    <property type="evidence" value="ECO:0007669"/>
    <property type="project" value="InterPro"/>
</dbReference>
<comment type="function">
    <text evidence="4">Lytic transglycosylase with a strong preference for naked glycan strands that lack stem peptides.</text>
</comment>
<dbReference type="RefSeq" id="WP_127764758.1">
    <property type="nucleotide sequence ID" value="NZ_SADE01000001.1"/>
</dbReference>
<feature type="domain" description="SPOR" evidence="7">
    <location>
        <begin position="292"/>
        <end position="370"/>
    </location>
</feature>
<dbReference type="InterPro" id="IPR036680">
    <property type="entry name" value="SPOR-like_sf"/>
</dbReference>
<evidence type="ECO:0000259" key="7">
    <source>
        <dbReference type="PROSITE" id="PS51724"/>
    </source>
</evidence>
<dbReference type="InterPro" id="IPR036908">
    <property type="entry name" value="RlpA-like_sf"/>
</dbReference>
<dbReference type="HAMAP" id="MF_02071">
    <property type="entry name" value="RlpA"/>
    <property type="match status" value="1"/>
</dbReference>
<dbReference type="CDD" id="cd22268">
    <property type="entry name" value="DPBB_RlpA-like"/>
    <property type="match status" value="1"/>
</dbReference>
<dbReference type="EMBL" id="SADE01000001">
    <property type="protein sequence ID" value="RVU39387.1"/>
    <property type="molecule type" value="Genomic_DNA"/>
</dbReference>
<proteinExistence type="inferred from homology"/>
<keyword evidence="9" id="KW-1185">Reference proteome</keyword>
<evidence type="ECO:0000256" key="4">
    <source>
        <dbReference type="HAMAP-Rule" id="MF_02071"/>
    </source>
</evidence>
<dbReference type="Proteomes" id="UP000287447">
    <property type="component" value="Unassembled WGS sequence"/>
</dbReference>
<dbReference type="EC" id="4.2.2.-" evidence="4"/>
<comment type="similarity">
    <text evidence="4 5">Belongs to the RlpA family.</text>
</comment>
<dbReference type="GO" id="GO:0009279">
    <property type="term" value="C:cell outer membrane"/>
    <property type="evidence" value="ECO:0007669"/>
    <property type="project" value="TreeGrafter"/>
</dbReference>
<evidence type="ECO:0000256" key="3">
    <source>
        <dbReference type="ARBA" id="ARBA00023316"/>
    </source>
</evidence>
<feature type="region of interest" description="Disordered" evidence="6">
    <location>
        <begin position="220"/>
        <end position="262"/>
    </location>
</feature>
<evidence type="ECO:0000313" key="9">
    <source>
        <dbReference type="Proteomes" id="UP000287447"/>
    </source>
</evidence>
<keyword evidence="1" id="KW-0732">Signal</keyword>
<evidence type="ECO:0000256" key="6">
    <source>
        <dbReference type="SAM" id="MobiDB-lite"/>
    </source>
</evidence>
<accession>A0A3S2VSD0</accession>
<name>A0A3S2VSD0_9PROT</name>
<evidence type="ECO:0000256" key="5">
    <source>
        <dbReference type="RuleBase" id="RU003495"/>
    </source>
</evidence>
<feature type="compositionally biased region" description="Pro residues" evidence="6">
    <location>
        <begin position="246"/>
        <end position="259"/>
    </location>
</feature>
<reference evidence="9" key="1">
    <citation type="submission" date="2019-01" db="EMBL/GenBank/DDBJ databases">
        <title>Gri0909 isolated from a small marine red alga.</title>
        <authorList>
            <person name="Kim J."/>
            <person name="Jeong S.E."/>
            <person name="Jeon C.O."/>
        </authorList>
    </citation>
    <scope>NUCLEOTIDE SEQUENCE [LARGE SCALE GENOMIC DNA]</scope>
    <source>
        <strain evidence="9">Gri0909</strain>
    </source>
</reference>
<dbReference type="SUPFAM" id="SSF50685">
    <property type="entry name" value="Barwin-like endoglucanases"/>
    <property type="match status" value="1"/>
</dbReference>
<dbReference type="Pfam" id="PF05036">
    <property type="entry name" value="SPOR"/>
    <property type="match status" value="1"/>
</dbReference>
<dbReference type="Gene3D" id="3.30.70.1070">
    <property type="entry name" value="Sporulation related repeat"/>
    <property type="match status" value="1"/>
</dbReference>
<dbReference type="AlphaFoldDB" id="A0A3S2VSD0"/>
<keyword evidence="3 4" id="KW-0961">Cell wall biogenesis/degradation</keyword>
<dbReference type="OrthoDB" id="9779128at2"/>
<gene>
    <name evidence="4" type="primary">rlpA</name>
    <name evidence="8" type="ORF">EOI86_09145</name>
</gene>
<dbReference type="Gene3D" id="2.40.40.10">
    <property type="entry name" value="RlpA-like domain"/>
    <property type="match status" value="1"/>
</dbReference>
<dbReference type="PROSITE" id="PS51724">
    <property type="entry name" value="SPOR"/>
    <property type="match status" value="1"/>
</dbReference>
<dbReference type="PANTHER" id="PTHR34183:SF1">
    <property type="entry name" value="ENDOLYTIC PEPTIDOGLYCAN TRANSGLYCOSYLASE RLPA"/>
    <property type="match status" value="1"/>
</dbReference>
<dbReference type="GO" id="GO:0071555">
    <property type="term" value="P:cell wall organization"/>
    <property type="evidence" value="ECO:0007669"/>
    <property type="project" value="UniProtKB-KW"/>
</dbReference>
<comment type="caution">
    <text evidence="8">The sequence shown here is derived from an EMBL/GenBank/DDBJ whole genome shotgun (WGS) entry which is preliminary data.</text>
</comment>